<sequence>MINILYGVAKEGLFGRYKEVCKLNIYDVMGYLNEQSKIDKDA</sequence>
<dbReference type="EMBL" id="KR029595">
    <property type="protein sequence ID" value="AKH47518.1"/>
    <property type="molecule type" value="Genomic_DNA"/>
</dbReference>
<evidence type="ECO:0000313" key="1">
    <source>
        <dbReference type="EMBL" id="AKH47518.1"/>
    </source>
</evidence>
<organism evidence="1">
    <name type="scientific">uncultured marine virus</name>
    <dbReference type="NCBI Taxonomy" id="186617"/>
    <lineage>
        <taxon>Viruses</taxon>
        <taxon>environmental samples</taxon>
    </lineage>
</organism>
<protein>
    <submittedName>
        <fullName evidence="1">Uncharacterized protein</fullName>
    </submittedName>
</protein>
<proteinExistence type="predicted"/>
<reference evidence="1" key="1">
    <citation type="journal article" date="2015" name="Front. Microbiol.">
        <title>Combining genomic sequencing methods to explore viral diversity and reveal potential virus-host interactions.</title>
        <authorList>
            <person name="Chow C.E."/>
            <person name="Winget D.M."/>
            <person name="White R.A.III."/>
            <person name="Hallam S.J."/>
            <person name="Suttle C.A."/>
        </authorList>
    </citation>
    <scope>NUCLEOTIDE SEQUENCE</scope>
    <source>
        <strain evidence="1">H4084948</strain>
    </source>
</reference>
<name>A0A0F7L7H6_9VIRU</name>
<reference evidence="1" key="2">
    <citation type="submission" date="2015-03" db="EMBL/GenBank/DDBJ databases">
        <authorList>
            <person name="Chow C.-E.T."/>
            <person name="Winget D.M."/>
            <person name="White R.A.III."/>
            <person name="Hallam S.J."/>
            <person name="Suttle C.A."/>
        </authorList>
    </citation>
    <scope>NUCLEOTIDE SEQUENCE</scope>
    <source>
        <strain evidence="1">H4084948</strain>
    </source>
</reference>
<accession>A0A0F7L7H6</accession>